<feature type="compositionally biased region" description="Pro residues" evidence="1">
    <location>
        <begin position="44"/>
        <end position="55"/>
    </location>
</feature>
<name>A0A5B2V863_9HYPH</name>
<dbReference type="OrthoDB" id="9809060at2"/>
<keyword evidence="3" id="KW-1185">Reference proteome</keyword>
<reference evidence="2 3" key="2">
    <citation type="submission" date="2019-09" db="EMBL/GenBank/DDBJ databases">
        <authorList>
            <person name="Jin C."/>
        </authorList>
    </citation>
    <scope>NUCLEOTIDE SEQUENCE [LARGE SCALE GENOMIC DNA]</scope>
    <source>
        <strain evidence="2 3">BN140002</strain>
    </source>
</reference>
<dbReference type="Proteomes" id="UP000323142">
    <property type="component" value="Unassembled WGS sequence"/>
</dbReference>
<evidence type="ECO:0000313" key="2">
    <source>
        <dbReference type="EMBL" id="KAA2234765.1"/>
    </source>
</evidence>
<comment type="caution">
    <text evidence="2">The sequence shown here is derived from an EMBL/GenBank/DDBJ whole genome shotgun (WGS) entry which is preliminary data.</text>
</comment>
<dbReference type="AlphaFoldDB" id="A0A5B2V863"/>
<accession>A0A5B2V863</accession>
<proteinExistence type="predicted"/>
<protein>
    <submittedName>
        <fullName evidence="2">Transposase</fullName>
    </submittedName>
</protein>
<gene>
    <name evidence="2" type="ORF">F0L46_22715</name>
</gene>
<reference evidence="2 3" key="1">
    <citation type="submission" date="2019-09" db="EMBL/GenBank/DDBJ databases">
        <title>Salinarimonas rosea gen. nov., sp. nov., a new member of the a-2 subgroup of the Proteobacteria.</title>
        <authorList>
            <person name="Liu J."/>
        </authorList>
    </citation>
    <scope>NUCLEOTIDE SEQUENCE [LARGE SCALE GENOMIC DNA]</scope>
    <source>
        <strain evidence="2 3">BN140002</strain>
    </source>
</reference>
<dbReference type="EMBL" id="VUOA01000043">
    <property type="protein sequence ID" value="KAA2234765.1"/>
    <property type="molecule type" value="Genomic_DNA"/>
</dbReference>
<evidence type="ECO:0000256" key="1">
    <source>
        <dbReference type="SAM" id="MobiDB-lite"/>
    </source>
</evidence>
<organism evidence="2 3">
    <name type="scientific">Salinarimonas soli</name>
    <dbReference type="NCBI Taxonomy" id="1638099"/>
    <lineage>
        <taxon>Bacteria</taxon>
        <taxon>Pseudomonadati</taxon>
        <taxon>Pseudomonadota</taxon>
        <taxon>Alphaproteobacteria</taxon>
        <taxon>Hyphomicrobiales</taxon>
        <taxon>Salinarimonadaceae</taxon>
        <taxon>Salinarimonas</taxon>
    </lineage>
</organism>
<feature type="non-terminal residue" evidence="2">
    <location>
        <position position="1"/>
    </location>
</feature>
<evidence type="ECO:0000313" key="3">
    <source>
        <dbReference type="Proteomes" id="UP000323142"/>
    </source>
</evidence>
<feature type="region of interest" description="Disordered" evidence="1">
    <location>
        <begin position="44"/>
        <end position="67"/>
    </location>
</feature>
<sequence length="67" mass="7603">HSESDSEVQILLESWRRHFNTVRSHASLSYRLPAQEVLVPRQPVWPPAQPRPPSPAMLAVAPRPTLN</sequence>